<gene>
    <name evidence="3" type="ORF">J2S44_000955</name>
</gene>
<comment type="caution">
    <text evidence="3">The sequence shown here is derived from an EMBL/GenBank/DDBJ whole genome shotgun (WGS) entry which is preliminary data.</text>
</comment>
<name>A0AAE3ZLA2_9ACTN</name>
<protein>
    <submittedName>
        <fullName evidence="3">Uncharacterized protein</fullName>
    </submittedName>
</protein>
<evidence type="ECO:0000313" key="4">
    <source>
        <dbReference type="Proteomes" id="UP001183629"/>
    </source>
</evidence>
<keyword evidence="2" id="KW-0472">Membrane</keyword>
<reference evidence="3 4" key="1">
    <citation type="submission" date="2023-07" db="EMBL/GenBank/DDBJ databases">
        <title>Sequencing the genomes of 1000 actinobacteria strains.</title>
        <authorList>
            <person name="Klenk H.-P."/>
        </authorList>
    </citation>
    <scope>NUCLEOTIDE SEQUENCE [LARGE SCALE GENOMIC DNA]</scope>
    <source>
        <strain evidence="3 4">DSM 44711</strain>
    </source>
</reference>
<feature type="transmembrane region" description="Helical" evidence="2">
    <location>
        <begin position="26"/>
        <end position="46"/>
    </location>
</feature>
<dbReference type="AlphaFoldDB" id="A0AAE3ZLA2"/>
<evidence type="ECO:0000256" key="1">
    <source>
        <dbReference type="SAM" id="MobiDB-lite"/>
    </source>
</evidence>
<keyword evidence="4" id="KW-1185">Reference proteome</keyword>
<evidence type="ECO:0000313" key="3">
    <source>
        <dbReference type="EMBL" id="MDR7320705.1"/>
    </source>
</evidence>
<evidence type="ECO:0000256" key="2">
    <source>
        <dbReference type="SAM" id="Phobius"/>
    </source>
</evidence>
<proteinExistence type="predicted"/>
<dbReference type="Proteomes" id="UP001183629">
    <property type="component" value="Unassembled WGS sequence"/>
</dbReference>
<dbReference type="RefSeq" id="WP_310409326.1">
    <property type="nucleotide sequence ID" value="NZ_JAVDYC010000001.1"/>
</dbReference>
<organism evidence="3 4">
    <name type="scientific">Catenuloplanes niger</name>
    <dbReference type="NCBI Taxonomy" id="587534"/>
    <lineage>
        <taxon>Bacteria</taxon>
        <taxon>Bacillati</taxon>
        <taxon>Actinomycetota</taxon>
        <taxon>Actinomycetes</taxon>
        <taxon>Micromonosporales</taxon>
        <taxon>Micromonosporaceae</taxon>
        <taxon>Catenuloplanes</taxon>
    </lineage>
</organism>
<accession>A0AAE3ZLA2</accession>
<sequence length="73" mass="7873">MTDPYATGEHRPGRPTDPTPPGFPDIMWTTLVVAVGLNVLSSIAGWPLRVQLATGAIAILCGALLISRHLRRR</sequence>
<dbReference type="EMBL" id="JAVDYC010000001">
    <property type="protein sequence ID" value="MDR7320705.1"/>
    <property type="molecule type" value="Genomic_DNA"/>
</dbReference>
<keyword evidence="2" id="KW-1133">Transmembrane helix</keyword>
<feature type="region of interest" description="Disordered" evidence="1">
    <location>
        <begin position="1"/>
        <end position="22"/>
    </location>
</feature>
<keyword evidence="2" id="KW-0812">Transmembrane</keyword>